<dbReference type="PANTHER" id="PTHR21310">
    <property type="entry name" value="AMINOGLYCOSIDE PHOSPHOTRANSFERASE-RELATED-RELATED"/>
    <property type="match status" value="1"/>
</dbReference>
<protein>
    <recommendedName>
        <fullName evidence="2">Aminoglycoside phosphotransferase domain-containing protein</fullName>
    </recommendedName>
</protein>
<dbReference type="SUPFAM" id="SSF56112">
    <property type="entry name" value="Protein kinase-like (PK-like)"/>
    <property type="match status" value="1"/>
</dbReference>
<dbReference type="Gene3D" id="3.90.1200.10">
    <property type="match status" value="1"/>
</dbReference>
<organism evidence="3 4">
    <name type="scientific">Aureobasidium pullulans</name>
    <name type="common">Black yeast</name>
    <name type="synonym">Pullularia pullulans</name>
    <dbReference type="NCBI Taxonomy" id="5580"/>
    <lineage>
        <taxon>Eukaryota</taxon>
        <taxon>Fungi</taxon>
        <taxon>Dikarya</taxon>
        <taxon>Ascomycota</taxon>
        <taxon>Pezizomycotina</taxon>
        <taxon>Dothideomycetes</taxon>
        <taxon>Dothideomycetidae</taxon>
        <taxon>Dothideales</taxon>
        <taxon>Saccotheciaceae</taxon>
        <taxon>Aureobasidium</taxon>
    </lineage>
</organism>
<evidence type="ECO:0000259" key="2">
    <source>
        <dbReference type="Pfam" id="PF01636"/>
    </source>
</evidence>
<sequence length="408" mass="45538">MSGQLSTFSGFRWTSPHSSTNATTRSRMAALFKAVDWEALVKLARDTRNGVDCELLPDIGVGYNHMVRVLRFKDEFRLLARTRLPCLADAQDNLDLDAVTSAVMSEVQTMIAIAQNTHVPVPKIYAFETRADCKVGAPFILMDCLEGNVGTDLSVEIPSEHKQGFFREMAKIQIGLSQIQSPKIGKIIGVSENGFELGPIPGIGGPFNTAAEFYKAWAENVVFDTKNDRLRKTSGVYAEEVQASITTFQATVGRLADKISLRNEGPFPLFHGDFGHHNIVVDDNYHINGLIDFEFSFACPWEMISIFPLHLMTMPSAIDAPWNYDSDGNAVPVYLADMLEDQKAYLKAVELEEMEQNNTSAFSLSEAMRDAPRQQFATAIWFFQESKPGFYAKLIEKYSSAWQVGDEK</sequence>
<keyword evidence="4" id="KW-1185">Reference proteome</keyword>
<proteinExistence type="predicted"/>
<dbReference type="InterPro" id="IPR002575">
    <property type="entry name" value="Aminoglycoside_PTrfase"/>
</dbReference>
<dbReference type="Pfam" id="PF01636">
    <property type="entry name" value="APH"/>
    <property type="match status" value="1"/>
</dbReference>
<feature type="domain" description="Aminoglycoside phosphotransferase" evidence="2">
    <location>
        <begin position="103"/>
        <end position="296"/>
    </location>
</feature>
<dbReference type="Proteomes" id="UP001341245">
    <property type="component" value="Unassembled WGS sequence"/>
</dbReference>
<comment type="caution">
    <text evidence="3">The sequence shown here is derived from an EMBL/GenBank/DDBJ whole genome shotgun (WGS) entry which is preliminary data.</text>
</comment>
<evidence type="ECO:0000256" key="1">
    <source>
        <dbReference type="SAM" id="MobiDB-lite"/>
    </source>
</evidence>
<dbReference type="InterPro" id="IPR011009">
    <property type="entry name" value="Kinase-like_dom_sf"/>
</dbReference>
<reference evidence="3 4" key="1">
    <citation type="submission" date="2023-11" db="EMBL/GenBank/DDBJ databases">
        <title>Draft genome sequence and annotation of the polyextremotolerant black yeast-like fungus Aureobasidium pullulans NRRL 62042.</title>
        <authorList>
            <person name="Dielentheis-Frenken M.R.E."/>
            <person name="Wibberg D."/>
            <person name="Blank L.M."/>
            <person name="Tiso T."/>
        </authorList>
    </citation>
    <scope>NUCLEOTIDE SEQUENCE [LARGE SCALE GENOMIC DNA]</scope>
    <source>
        <strain evidence="3 4">NRRL 62042</strain>
    </source>
</reference>
<evidence type="ECO:0000313" key="4">
    <source>
        <dbReference type="Proteomes" id="UP001341245"/>
    </source>
</evidence>
<dbReference type="EMBL" id="JASGXD010000017">
    <property type="protein sequence ID" value="KAK6000368.1"/>
    <property type="molecule type" value="Genomic_DNA"/>
</dbReference>
<feature type="region of interest" description="Disordered" evidence="1">
    <location>
        <begin position="1"/>
        <end position="21"/>
    </location>
</feature>
<dbReference type="Gene3D" id="3.30.200.20">
    <property type="entry name" value="Phosphorylase Kinase, domain 1"/>
    <property type="match status" value="1"/>
</dbReference>
<dbReference type="InterPro" id="IPR051678">
    <property type="entry name" value="AGP_Transferase"/>
</dbReference>
<evidence type="ECO:0000313" key="3">
    <source>
        <dbReference type="EMBL" id="KAK6000368.1"/>
    </source>
</evidence>
<dbReference type="PANTHER" id="PTHR21310:SF37">
    <property type="entry name" value="AMINOGLYCOSIDE PHOSPHOTRANSFERASE DOMAIN-CONTAINING PROTEIN"/>
    <property type="match status" value="1"/>
</dbReference>
<accession>A0ABR0T7G4</accession>
<name>A0ABR0T7G4_AURPU</name>
<gene>
    <name evidence="3" type="ORF">QM012_003614</name>
</gene>